<keyword evidence="12" id="KW-0496">Mitochondrion</keyword>
<evidence type="ECO:0000259" key="16">
    <source>
        <dbReference type="PROSITE" id="PS50862"/>
    </source>
</evidence>
<dbReference type="GO" id="GO:0048250">
    <property type="term" value="P:iron import into the mitochondrion"/>
    <property type="evidence" value="ECO:0007669"/>
    <property type="project" value="TreeGrafter"/>
</dbReference>
<dbReference type="PANTHER" id="PTHR45758:SF4">
    <property type="entry name" value="MITOFERRIN-1"/>
    <property type="match status" value="1"/>
</dbReference>
<evidence type="ECO:0000256" key="9">
    <source>
        <dbReference type="ARBA" id="ARBA00022840"/>
    </source>
</evidence>
<dbReference type="GO" id="GO:0006421">
    <property type="term" value="P:asparaginyl-tRNA aminoacylation"/>
    <property type="evidence" value="ECO:0007669"/>
    <property type="project" value="InterPro"/>
</dbReference>
<dbReference type="Pfam" id="PF01336">
    <property type="entry name" value="tRNA_anti-codon"/>
    <property type="match status" value="1"/>
</dbReference>
<evidence type="ECO:0000256" key="3">
    <source>
        <dbReference type="ARBA" id="ARBA00012816"/>
    </source>
</evidence>
<dbReference type="PANTHER" id="PTHR45758">
    <property type="entry name" value="MITOFERRIN-1-RELATED"/>
    <property type="match status" value="1"/>
</dbReference>
<dbReference type="OrthoDB" id="43906at2759"/>
<reference evidence="17" key="1">
    <citation type="journal article" date="2020" name="Stud. Mycol.">
        <title>101 Dothideomycetes genomes: a test case for predicting lifestyles and emergence of pathogens.</title>
        <authorList>
            <person name="Haridas S."/>
            <person name="Albert R."/>
            <person name="Binder M."/>
            <person name="Bloem J."/>
            <person name="Labutti K."/>
            <person name="Salamov A."/>
            <person name="Andreopoulos B."/>
            <person name="Baker S."/>
            <person name="Barry K."/>
            <person name="Bills G."/>
            <person name="Bluhm B."/>
            <person name="Cannon C."/>
            <person name="Castanera R."/>
            <person name="Culley D."/>
            <person name="Daum C."/>
            <person name="Ezra D."/>
            <person name="Gonzalez J."/>
            <person name="Henrissat B."/>
            <person name="Kuo A."/>
            <person name="Liang C."/>
            <person name="Lipzen A."/>
            <person name="Lutzoni F."/>
            <person name="Magnuson J."/>
            <person name="Mondo S."/>
            <person name="Nolan M."/>
            <person name="Ohm R."/>
            <person name="Pangilinan J."/>
            <person name="Park H.-J."/>
            <person name="Ramirez L."/>
            <person name="Alfaro M."/>
            <person name="Sun H."/>
            <person name="Tritt A."/>
            <person name="Yoshinaga Y."/>
            <person name="Zwiers L.-H."/>
            <person name="Turgeon B."/>
            <person name="Goodwin S."/>
            <person name="Spatafora J."/>
            <person name="Crous P."/>
            <person name="Grigoriev I."/>
        </authorList>
    </citation>
    <scope>NUCLEOTIDE SEQUENCE</scope>
    <source>
        <strain evidence="17">SCOH1-5</strain>
    </source>
</reference>
<dbReference type="GO" id="GO:0004816">
    <property type="term" value="F:asparagine-tRNA ligase activity"/>
    <property type="evidence" value="ECO:0007669"/>
    <property type="project" value="UniProtKB-EC"/>
</dbReference>
<organism evidence="17 18">
    <name type="scientific">Cercospora zeae-maydis SCOH1-5</name>
    <dbReference type="NCBI Taxonomy" id="717836"/>
    <lineage>
        <taxon>Eukaryota</taxon>
        <taxon>Fungi</taxon>
        <taxon>Dikarya</taxon>
        <taxon>Ascomycota</taxon>
        <taxon>Pezizomycotina</taxon>
        <taxon>Dothideomycetes</taxon>
        <taxon>Dothideomycetidae</taxon>
        <taxon>Mycosphaerellales</taxon>
        <taxon>Mycosphaerellaceae</taxon>
        <taxon>Cercospora</taxon>
    </lineage>
</organism>
<evidence type="ECO:0000256" key="7">
    <source>
        <dbReference type="ARBA" id="ARBA00022741"/>
    </source>
</evidence>
<feature type="repeat" description="Solcar" evidence="15">
    <location>
        <begin position="633"/>
        <end position="724"/>
    </location>
</feature>
<keyword evidence="18" id="KW-1185">Reference proteome</keyword>
<dbReference type="FunFam" id="1.50.40.10:FF:000029">
    <property type="entry name" value="Solute carrier family 25 member 28"/>
    <property type="match status" value="1"/>
</dbReference>
<evidence type="ECO:0000256" key="4">
    <source>
        <dbReference type="ARBA" id="ARBA00022448"/>
    </source>
</evidence>
<dbReference type="InterPro" id="IPR018108">
    <property type="entry name" value="MCP_transmembrane"/>
</dbReference>
<keyword evidence="8" id="KW-0999">Mitochondrion inner membrane</keyword>
<evidence type="ECO:0000256" key="12">
    <source>
        <dbReference type="ARBA" id="ARBA00023128"/>
    </source>
</evidence>
<evidence type="ECO:0000256" key="8">
    <source>
        <dbReference type="ARBA" id="ARBA00022792"/>
    </source>
</evidence>
<dbReference type="EC" id="6.1.1.22" evidence="3"/>
<keyword evidence="7" id="KW-0547">Nucleotide-binding</keyword>
<dbReference type="CDD" id="cd04318">
    <property type="entry name" value="EcAsnRS_like_N"/>
    <property type="match status" value="1"/>
</dbReference>
<evidence type="ECO:0000256" key="11">
    <source>
        <dbReference type="ARBA" id="ARBA00022989"/>
    </source>
</evidence>
<dbReference type="Pfam" id="PF00152">
    <property type="entry name" value="tRNA-synt_2"/>
    <property type="match status" value="1"/>
</dbReference>
<keyword evidence="6 15" id="KW-0812">Transmembrane</keyword>
<feature type="repeat" description="Solcar" evidence="15">
    <location>
        <begin position="444"/>
        <end position="532"/>
    </location>
</feature>
<evidence type="ECO:0000256" key="10">
    <source>
        <dbReference type="ARBA" id="ARBA00022917"/>
    </source>
</evidence>
<dbReference type="InterPro" id="IPR045864">
    <property type="entry name" value="aa-tRNA-synth_II/BPL/LPL"/>
</dbReference>
<dbReference type="InterPro" id="IPR004364">
    <property type="entry name" value="Aa-tRNA-synt_II"/>
</dbReference>
<name>A0A6A6FLL8_9PEZI</name>
<dbReference type="GO" id="GO:0003676">
    <property type="term" value="F:nucleic acid binding"/>
    <property type="evidence" value="ECO:0007669"/>
    <property type="project" value="InterPro"/>
</dbReference>
<dbReference type="InterPro" id="IPR023395">
    <property type="entry name" value="MCP_dom_sf"/>
</dbReference>
<dbReference type="SUPFAM" id="SSF55681">
    <property type="entry name" value="Class II aaRS and biotin synthetases"/>
    <property type="match status" value="1"/>
</dbReference>
<dbReference type="SUPFAM" id="SSF103506">
    <property type="entry name" value="Mitochondrial carrier"/>
    <property type="match status" value="1"/>
</dbReference>
<gene>
    <name evidence="17" type="ORF">CERZMDRAFT_110584</name>
</gene>
<dbReference type="GO" id="GO:0005524">
    <property type="term" value="F:ATP binding"/>
    <property type="evidence" value="ECO:0007669"/>
    <property type="project" value="UniProtKB-KW"/>
</dbReference>
<proteinExistence type="inferred from homology"/>
<keyword evidence="9" id="KW-0067">ATP-binding</keyword>
<evidence type="ECO:0000256" key="13">
    <source>
        <dbReference type="ARBA" id="ARBA00023136"/>
    </source>
</evidence>
<dbReference type="PROSITE" id="PS50920">
    <property type="entry name" value="SOLCAR"/>
    <property type="match status" value="3"/>
</dbReference>
<keyword evidence="5" id="KW-0436">Ligase</keyword>
<keyword evidence="10" id="KW-0648">Protein biosynthesis</keyword>
<keyword evidence="13 15" id="KW-0472">Membrane</keyword>
<dbReference type="EMBL" id="ML992668">
    <property type="protein sequence ID" value="KAF2214204.1"/>
    <property type="molecule type" value="Genomic_DNA"/>
</dbReference>
<dbReference type="Gene3D" id="2.40.50.140">
    <property type="entry name" value="Nucleic acid-binding proteins"/>
    <property type="match status" value="1"/>
</dbReference>
<dbReference type="InterPro" id="IPR002312">
    <property type="entry name" value="Asp/Asn-tRNA-synth_IIb"/>
</dbReference>
<dbReference type="AlphaFoldDB" id="A0A6A6FLL8"/>
<keyword evidence="11" id="KW-1133">Transmembrane helix</keyword>
<protein>
    <recommendedName>
        <fullName evidence="3">asparagine--tRNA ligase</fullName>
        <ecNumber evidence="3">6.1.1.22</ecNumber>
    </recommendedName>
</protein>
<evidence type="ECO:0000256" key="15">
    <source>
        <dbReference type="PROSITE-ProRule" id="PRU00282"/>
    </source>
</evidence>
<comment type="similarity">
    <text evidence="2">Belongs to the mitochondrial carrier (TC 2.A.29) family.</text>
</comment>
<evidence type="ECO:0000256" key="6">
    <source>
        <dbReference type="ARBA" id="ARBA00022692"/>
    </source>
</evidence>
<dbReference type="Gene3D" id="3.30.930.10">
    <property type="entry name" value="Bira Bifunctional Protein, Domain 2"/>
    <property type="match status" value="1"/>
</dbReference>
<dbReference type="Pfam" id="PF00153">
    <property type="entry name" value="Mito_carr"/>
    <property type="match status" value="2"/>
</dbReference>
<feature type="domain" description="Aminoacyl-transfer RNA synthetases class-II family profile" evidence="16">
    <location>
        <begin position="129"/>
        <end position="466"/>
    </location>
</feature>
<comment type="subcellular location">
    <subcellularLocation>
        <location evidence="1">Mitochondrion membrane</location>
        <topology evidence="1">Multi-pass membrane protein</topology>
    </subcellularLocation>
</comment>
<dbReference type="Proteomes" id="UP000799539">
    <property type="component" value="Unassembled WGS sequence"/>
</dbReference>
<evidence type="ECO:0000256" key="1">
    <source>
        <dbReference type="ARBA" id="ARBA00004225"/>
    </source>
</evidence>
<keyword evidence="14" id="KW-0030">Aminoacyl-tRNA synthetase</keyword>
<dbReference type="InterPro" id="IPR012340">
    <property type="entry name" value="NA-bd_OB-fold"/>
</dbReference>
<evidence type="ECO:0000256" key="5">
    <source>
        <dbReference type="ARBA" id="ARBA00022598"/>
    </source>
</evidence>
<dbReference type="PROSITE" id="PS50862">
    <property type="entry name" value="AA_TRNA_LIGASE_II"/>
    <property type="match status" value="1"/>
</dbReference>
<accession>A0A6A6FLL8</accession>
<evidence type="ECO:0000313" key="18">
    <source>
        <dbReference type="Proteomes" id="UP000799539"/>
    </source>
</evidence>
<evidence type="ECO:0000256" key="2">
    <source>
        <dbReference type="ARBA" id="ARBA00006375"/>
    </source>
</evidence>
<dbReference type="InterPro" id="IPR006195">
    <property type="entry name" value="aa-tRNA-synth_II"/>
</dbReference>
<evidence type="ECO:0000313" key="17">
    <source>
        <dbReference type="EMBL" id="KAF2214204.1"/>
    </source>
</evidence>
<feature type="repeat" description="Solcar" evidence="15">
    <location>
        <begin position="540"/>
        <end position="624"/>
    </location>
</feature>
<evidence type="ECO:0000256" key="14">
    <source>
        <dbReference type="ARBA" id="ARBA00023146"/>
    </source>
</evidence>
<dbReference type="GO" id="GO:0031966">
    <property type="term" value="C:mitochondrial membrane"/>
    <property type="evidence" value="ECO:0007669"/>
    <property type="project" value="UniProtKB-SubCell"/>
</dbReference>
<sequence length="732" mass="79938">MCFTTACSHSRPAGTEPNVSVDGWVRSVRKQKRVAFAHIGDGTTTKPLQAVLKPEQAASLSYGSAVQLTGSWTPSQGGKQARELQVSRVELLGQNHAESNPVQPKYQTPEYLRTVPHLRPRIPSNALLLRLRSQVISTLTQFFDNQDFVQTHTPIITSSDCEGAGEVFTLSANDAKQSDRATTPEGKDSIEHFFRSPKYLTVSAQLHLEALAQAVDRVWTLSPTFRAERSDTPRHLSEFYMLEAEVCFANDMTQIMDLVEAMLRAVAGYLVASRVGQELLELRQSTHDERGKEDTVPAEVLRQRWHGMASQDWPRITYHEAVERLREATTNNEVVFEFKPTLEDGLQAEHERWLATSVGQGSPIFVTDYPVAQKPFYMSPSTSTANSKGTSDTVACFDLLVPELCELAGGSMREYRSQELLDAMKSKGVAGNNLECYESLPPNFSLAANMAAGAFAGIAEHSVMYPIDLLKTRMQVVNPTPAAVYTGIGNAIATISRAEGGMALWRGVSSVVVGAGPAHAVYFATYEMVKQAMGGNASGHHPIAAASSGACATIASDAFMNPFDVIKQRMQLHGSTHRSIVDCARQVWRTEGIRAFYVSYPTTLAMTVPFTALQFTAYESLTKVFQKSRAPGYDPITHCAAGGIAGGFAAAATTPLDVIKTLLQTRGTAQDAEIRNCRGLWPAASIIWRREGAKGFFRGMKARVVTAAPSTAICWSAYELAKAYFIRVEGEA</sequence>
<dbReference type="Gene3D" id="1.50.40.10">
    <property type="entry name" value="Mitochondrial carrier domain"/>
    <property type="match status" value="1"/>
</dbReference>
<dbReference type="NCBIfam" id="TIGR00457">
    <property type="entry name" value="asnS"/>
    <property type="match status" value="1"/>
</dbReference>
<dbReference type="InterPro" id="IPR004522">
    <property type="entry name" value="Asn-tRNA-ligase"/>
</dbReference>
<dbReference type="PRINTS" id="PR01042">
    <property type="entry name" value="TRNASYNTHASP"/>
</dbReference>
<dbReference type="InterPro" id="IPR004365">
    <property type="entry name" value="NA-bd_OB_tRNA"/>
</dbReference>
<dbReference type="SUPFAM" id="SSF50249">
    <property type="entry name" value="Nucleic acid-binding proteins"/>
    <property type="match status" value="1"/>
</dbReference>
<keyword evidence="4" id="KW-0813">Transport</keyword>
<dbReference type="GO" id="GO:0015093">
    <property type="term" value="F:ferrous iron transmembrane transporter activity"/>
    <property type="evidence" value="ECO:0007669"/>
    <property type="project" value="TreeGrafter"/>
</dbReference>